<feature type="transmembrane region" description="Helical" evidence="11">
    <location>
        <begin position="109"/>
        <end position="129"/>
    </location>
</feature>
<gene>
    <name evidence="12" type="ORF">ABIC55_001498</name>
</gene>
<feature type="transmembrane region" description="Helical" evidence="11">
    <location>
        <begin position="136"/>
        <end position="154"/>
    </location>
</feature>
<evidence type="ECO:0000256" key="9">
    <source>
        <dbReference type="ARBA" id="ARBA00035611"/>
    </source>
</evidence>
<feature type="transmembrane region" description="Helical" evidence="11">
    <location>
        <begin position="216"/>
        <end position="233"/>
    </location>
</feature>
<feature type="transmembrane region" description="Helical" evidence="11">
    <location>
        <begin position="288"/>
        <end position="307"/>
    </location>
</feature>
<protein>
    <recommendedName>
        <fullName evidence="10">Xylose transport system permease protein XylH</fullName>
    </recommendedName>
</protein>
<dbReference type="CDD" id="cd06579">
    <property type="entry name" value="TM_PBP1_transp_AraH_like"/>
    <property type="match status" value="1"/>
</dbReference>
<evidence type="ECO:0000256" key="8">
    <source>
        <dbReference type="ARBA" id="ARBA00023136"/>
    </source>
</evidence>
<evidence type="ECO:0000256" key="1">
    <source>
        <dbReference type="ARBA" id="ARBA00004651"/>
    </source>
</evidence>
<feature type="transmembrane region" description="Helical" evidence="11">
    <location>
        <begin position="367"/>
        <end position="385"/>
    </location>
</feature>
<feature type="transmembrane region" description="Helical" evidence="11">
    <location>
        <begin position="174"/>
        <end position="195"/>
    </location>
</feature>
<dbReference type="PANTHER" id="PTHR32196">
    <property type="entry name" value="ABC TRANSPORTER PERMEASE PROTEIN YPHD-RELATED-RELATED"/>
    <property type="match status" value="1"/>
</dbReference>
<evidence type="ECO:0000313" key="12">
    <source>
        <dbReference type="EMBL" id="MET3656414.1"/>
    </source>
</evidence>
<keyword evidence="5" id="KW-0762">Sugar transport</keyword>
<dbReference type="EMBL" id="JBEPME010000001">
    <property type="protein sequence ID" value="MET3656414.1"/>
    <property type="molecule type" value="Genomic_DNA"/>
</dbReference>
<keyword evidence="6 11" id="KW-0812">Transmembrane</keyword>
<comment type="subcellular location">
    <subcellularLocation>
        <location evidence="1">Cell membrane</location>
        <topology evidence="1">Multi-pass membrane protein</topology>
    </subcellularLocation>
</comment>
<evidence type="ECO:0000256" key="11">
    <source>
        <dbReference type="SAM" id="Phobius"/>
    </source>
</evidence>
<keyword evidence="2" id="KW-0813">Transport</keyword>
<name>A0ABV2K5R1_SPOPS</name>
<proteinExistence type="predicted"/>
<evidence type="ECO:0000256" key="5">
    <source>
        <dbReference type="ARBA" id="ARBA00022597"/>
    </source>
</evidence>
<keyword evidence="3" id="KW-1003">Cell membrane</keyword>
<reference evidence="12 13" key="1">
    <citation type="submission" date="2024-06" db="EMBL/GenBank/DDBJ databases">
        <title>Sorghum-associated microbial communities from plants grown in Nebraska, USA.</title>
        <authorList>
            <person name="Schachtman D."/>
        </authorList>
    </citation>
    <scope>NUCLEOTIDE SEQUENCE [LARGE SCALE GENOMIC DNA]</scope>
    <source>
        <strain evidence="12 13">1288</strain>
    </source>
</reference>
<keyword evidence="8 11" id="KW-0472">Membrane</keyword>
<feature type="transmembrane region" description="Helical" evidence="11">
    <location>
        <begin position="27"/>
        <end position="46"/>
    </location>
</feature>
<evidence type="ECO:0000256" key="7">
    <source>
        <dbReference type="ARBA" id="ARBA00022989"/>
    </source>
</evidence>
<dbReference type="PANTHER" id="PTHR32196:SF32">
    <property type="entry name" value="XYLOSE TRANSPORT SYSTEM PERMEASE PROTEIN XYLH"/>
    <property type="match status" value="1"/>
</dbReference>
<dbReference type="Proteomes" id="UP001549104">
    <property type="component" value="Unassembled WGS sequence"/>
</dbReference>
<organism evidence="12 13">
    <name type="scientific">Sporosarcina psychrophila</name>
    <name type="common">Bacillus psychrophilus</name>
    <dbReference type="NCBI Taxonomy" id="1476"/>
    <lineage>
        <taxon>Bacteria</taxon>
        <taxon>Bacillati</taxon>
        <taxon>Bacillota</taxon>
        <taxon>Bacilli</taxon>
        <taxon>Bacillales</taxon>
        <taxon>Caryophanaceae</taxon>
        <taxon>Sporosarcina</taxon>
    </lineage>
</organism>
<comment type="function">
    <text evidence="9">Part of the binding-protein-dependent transport system for D-xylose. Probably responsible for the translocation of the substrate across the membrane.</text>
</comment>
<feature type="transmembrane region" description="Helical" evidence="11">
    <location>
        <begin position="239"/>
        <end position="256"/>
    </location>
</feature>
<evidence type="ECO:0000256" key="2">
    <source>
        <dbReference type="ARBA" id="ARBA00022448"/>
    </source>
</evidence>
<accession>A0ABV2K5R1</accession>
<feature type="transmembrane region" description="Helical" evidence="11">
    <location>
        <begin position="58"/>
        <end position="78"/>
    </location>
</feature>
<keyword evidence="13" id="KW-1185">Reference proteome</keyword>
<sequence length="389" mass="41817">MNTQPTTDTDTDTDEKRGLSFKLDMQAYTLIIALVLIAVIFGFFTGGEFLSSRNLSNLFSQMSVVAVLAIGMTLIIVAGHIDLSVGSLVGLTGGVTAILHVWYDWNTFAVVVAAIVVGAILGAWQGWWVAYRAVPAFIVTLGGMLIFRGILIGLSKGQTIAPMSNSFKDISNSYFPFGLGYLLALVSIGMLYFWTVRNRSKRKDMGLLLPTQLIDYGKIGVYSFFILLATYMLNRYHGIPTPILIVVLLAAIFIFISNKTAFGRYVYAIGGNPEAAALSGINIKRNTLWVFISMGALAGVAGVILTSRLNAATVNAGNMYELDAIAACVIGGTSLMGGKGKVVGALIGALIMASIDNGMSMMNIETFWQYIVKGLILIVAVWIDIASKK</sequence>
<evidence type="ECO:0000256" key="6">
    <source>
        <dbReference type="ARBA" id="ARBA00022692"/>
    </source>
</evidence>
<keyword evidence="4" id="KW-0997">Cell inner membrane</keyword>
<dbReference type="InterPro" id="IPR001851">
    <property type="entry name" value="ABC_transp_permease"/>
</dbReference>
<comment type="caution">
    <text evidence="12">The sequence shown here is derived from an EMBL/GenBank/DDBJ whole genome shotgun (WGS) entry which is preliminary data.</text>
</comment>
<evidence type="ECO:0000256" key="3">
    <source>
        <dbReference type="ARBA" id="ARBA00022475"/>
    </source>
</evidence>
<evidence type="ECO:0000313" key="13">
    <source>
        <dbReference type="Proteomes" id="UP001549104"/>
    </source>
</evidence>
<dbReference type="Pfam" id="PF02653">
    <property type="entry name" value="BPD_transp_2"/>
    <property type="match status" value="1"/>
</dbReference>
<evidence type="ECO:0000256" key="4">
    <source>
        <dbReference type="ARBA" id="ARBA00022519"/>
    </source>
</evidence>
<keyword evidence="7 11" id="KW-1133">Transmembrane helix</keyword>
<evidence type="ECO:0000256" key="10">
    <source>
        <dbReference type="ARBA" id="ARBA00035686"/>
    </source>
</evidence>